<sequence length="185" mass="21634">MQILMRASSGPHLEIIAFGSPLQNQSLQGLHCYLLVKKCLQPIKIFIGGDNHFTSFKHEPDGWVILAEFETLCLLNTYAPNHGWKEEENSFQRRRKWHRRMLKFVVQLSDEPLIWCGDLMVSRERMEIDYSMVLKDRIISCKVHGQGIELQGSSFFPFPLCRANSLYWGIEVREPFYLPFNELSK</sequence>
<dbReference type="Proteomes" id="UP000091857">
    <property type="component" value="Chromosome 6"/>
</dbReference>
<organism evidence="1 2">
    <name type="scientific">Manihot esculenta</name>
    <name type="common">Cassava</name>
    <name type="synonym">Jatropha manihot</name>
    <dbReference type="NCBI Taxonomy" id="3983"/>
    <lineage>
        <taxon>Eukaryota</taxon>
        <taxon>Viridiplantae</taxon>
        <taxon>Streptophyta</taxon>
        <taxon>Embryophyta</taxon>
        <taxon>Tracheophyta</taxon>
        <taxon>Spermatophyta</taxon>
        <taxon>Magnoliopsida</taxon>
        <taxon>eudicotyledons</taxon>
        <taxon>Gunneridae</taxon>
        <taxon>Pentapetalae</taxon>
        <taxon>rosids</taxon>
        <taxon>fabids</taxon>
        <taxon>Malpighiales</taxon>
        <taxon>Euphorbiaceae</taxon>
        <taxon>Crotonoideae</taxon>
        <taxon>Manihoteae</taxon>
        <taxon>Manihot</taxon>
    </lineage>
</organism>
<evidence type="ECO:0000313" key="1">
    <source>
        <dbReference type="EMBL" id="KAG8652640.1"/>
    </source>
</evidence>
<evidence type="ECO:0000313" key="2">
    <source>
        <dbReference type="Proteomes" id="UP000091857"/>
    </source>
</evidence>
<proteinExistence type="predicted"/>
<name>A0ACB7HL02_MANES</name>
<reference evidence="2" key="1">
    <citation type="journal article" date="2016" name="Nat. Biotechnol.">
        <title>Sequencing wild and cultivated cassava and related species reveals extensive interspecific hybridization and genetic diversity.</title>
        <authorList>
            <person name="Bredeson J.V."/>
            <person name="Lyons J.B."/>
            <person name="Prochnik S.E."/>
            <person name="Wu G.A."/>
            <person name="Ha C.M."/>
            <person name="Edsinger-Gonzales E."/>
            <person name="Grimwood J."/>
            <person name="Schmutz J."/>
            <person name="Rabbi I.Y."/>
            <person name="Egesi C."/>
            <person name="Nauluvula P."/>
            <person name="Lebot V."/>
            <person name="Ndunguru J."/>
            <person name="Mkamilo G."/>
            <person name="Bart R.S."/>
            <person name="Setter T.L."/>
            <person name="Gleadow R.M."/>
            <person name="Kulakow P."/>
            <person name="Ferguson M.E."/>
            <person name="Rounsley S."/>
            <person name="Rokhsar D.S."/>
        </authorList>
    </citation>
    <scope>NUCLEOTIDE SEQUENCE [LARGE SCALE GENOMIC DNA]</scope>
    <source>
        <strain evidence="2">cv. AM560-2</strain>
    </source>
</reference>
<accession>A0ACB7HL02</accession>
<protein>
    <submittedName>
        <fullName evidence="1">Uncharacterized protein</fullName>
    </submittedName>
</protein>
<gene>
    <name evidence="1" type="ORF">MANES_06G114000v8</name>
</gene>
<keyword evidence="2" id="KW-1185">Reference proteome</keyword>
<dbReference type="EMBL" id="CM004392">
    <property type="protein sequence ID" value="KAG8652640.1"/>
    <property type="molecule type" value="Genomic_DNA"/>
</dbReference>
<comment type="caution">
    <text evidence="1">The sequence shown here is derived from an EMBL/GenBank/DDBJ whole genome shotgun (WGS) entry which is preliminary data.</text>
</comment>